<dbReference type="CDD" id="cd00086">
    <property type="entry name" value="homeodomain"/>
    <property type="match status" value="1"/>
</dbReference>
<dbReference type="GO" id="GO:0045944">
    <property type="term" value="P:positive regulation of transcription by RNA polymerase II"/>
    <property type="evidence" value="ECO:0007669"/>
    <property type="project" value="UniProtKB-ARBA"/>
</dbReference>
<feature type="DNA-binding region" description="Homeobox" evidence="5">
    <location>
        <begin position="224"/>
        <end position="283"/>
    </location>
</feature>
<dbReference type="PROSITE" id="PS51179">
    <property type="entry name" value="POU_3"/>
    <property type="match status" value="1"/>
</dbReference>
<evidence type="ECO:0008006" key="10">
    <source>
        <dbReference type="Google" id="ProtNLM"/>
    </source>
</evidence>
<dbReference type="InterPro" id="IPR013847">
    <property type="entry name" value="POU"/>
</dbReference>
<feature type="domain" description="POU-specific" evidence="8">
    <location>
        <begin position="124"/>
        <end position="198"/>
    </location>
</feature>
<dbReference type="InterPro" id="IPR050255">
    <property type="entry name" value="POU_domain_TF"/>
</dbReference>
<dbReference type="EMBL" id="GEDC01026258">
    <property type="protein sequence ID" value="JAS11040.1"/>
    <property type="molecule type" value="Transcribed_RNA"/>
</dbReference>
<organism evidence="9">
    <name type="scientific">Clastoptera arizonana</name>
    <name type="common">Arizona spittle bug</name>
    <dbReference type="NCBI Taxonomy" id="38151"/>
    <lineage>
        <taxon>Eukaryota</taxon>
        <taxon>Metazoa</taxon>
        <taxon>Ecdysozoa</taxon>
        <taxon>Arthropoda</taxon>
        <taxon>Hexapoda</taxon>
        <taxon>Insecta</taxon>
        <taxon>Pterygota</taxon>
        <taxon>Neoptera</taxon>
        <taxon>Paraneoptera</taxon>
        <taxon>Hemiptera</taxon>
        <taxon>Auchenorrhyncha</taxon>
        <taxon>Cercopoidea</taxon>
        <taxon>Clastopteridae</taxon>
        <taxon>Clastoptera</taxon>
    </lineage>
</organism>
<evidence type="ECO:0000259" key="7">
    <source>
        <dbReference type="PROSITE" id="PS50071"/>
    </source>
</evidence>
<dbReference type="Gene3D" id="1.10.260.40">
    <property type="entry name" value="lambda repressor-like DNA-binding domains"/>
    <property type="match status" value="1"/>
</dbReference>
<dbReference type="SMART" id="SM00389">
    <property type="entry name" value="HOX"/>
    <property type="match status" value="1"/>
</dbReference>
<dbReference type="InterPro" id="IPR000327">
    <property type="entry name" value="POU_dom"/>
</dbReference>
<dbReference type="PROSITE" id="PS00035">
    <property type="entry name" value="POU_1"/>
    <property type="match status" value="1"/>
</dbReference>
<dbReference type="Gene3D" id="1.10.10.60">
    <property type="entry name" value="Homeodomain-like"/>
    <property type="match status" value="1"/>
</dbReference>
<evidence type="ECO:0000256" key="3">
    <source>
        <dbReference type="ARBA" id="ARBA00023155"/>
    </source>
</evidence>
<dbReference type="Pfam" id="PF00157">
    <property type="entry name" value="Pou"/>
    <property type="match status" value="1"/>
</dbReference>
<feature type="domain" description="Homeobox" evidence="7">
    <location>
        <begin position="222"/>
        <end position="282"/>
    </location>
</feature>
<evidence type="ECO:0000256" key="1">
    <source>
        <dbReference type="ARBA" id="ARBA00004123"/>
    </source>
</evidence>
<protein>
    <recommendedName>
        <fullName evidence="10">POU domain protein</fullName>
    </recommendedName>
</protein>
<evidence type="ECO:0000256" key="4">
    <source>
        <dbReference type="ARBA" id="ARBA00023242"/>
    </source>
</evidence>
<dbReference type="PANTHER" id="PTHR11636">
    <property type="entry name" value="POU DOMAIN"/>
    <property type="match status" value="1"/>
</dbReference>
<evidence type="ECO:0000313" key="9">
    <source>
        <dbReference type="EMBL" id="JAS11040.1"/>
    </source>
</evidence>
<dbReference type="Pfam" id="PF00046">
    <property type="entry name" value="Homeodomain"/>
    <property type="match status" value="1"/>
</dbReference>
<dbReference type="InterPro" id="IPR009057">
    <property type="entry name" value="Homeodomain-like_sf"/>
</dbReference>
<dbReference type="SUPFAM" id="SSF47413">
    <property type="entry name" value="lambda repressor-like DNA-binding domains"/>
    <property type="match status" value="1"/>
</dbReference>
<accession>A0A1B6CCM0</accession>
<name>A0A1B6CCM0_9HEMI</name>
<evidence type="ECO:0000256" key="2">
    <source>
        <dbReference type="ARBA" id="ARBA00023125"/>
    </source>
</evidence>
<keyword evidence="3 5" id="KW-0371">Homeobox</keyword>
<dbReference type="PRINTS" id="PR00028">
    <property type="entry name" value="POUDOMAIN"/>
</dbReference>
<dbReference type="GO" id="GO:0005634">
    <property type="term" value="C:nucleus"/>
    <property type="evidence" value="ECO:0007669"/>
    <property type="project" value="UniProtKB-SubCell"/>
</dbReference>
<evidence type="ECO:0000256" key="6">
    <source>
        <dbReference type="RuleBase" id="RU000682"/>
    </source>
</evidence>
<dbReference type="PROSITE" id="PS50071">
    <property type="entry name" value="HOMEOBOX_2"/>
    <property type="match status" value="1"/>
</dbReference>
<dbReference type="AlphaFoldDB" id="A0A1B6CCM0"/>
<keyword evidence="4 5" id="KW-0539">Nucleus</keyword>
<dbReference type="InterPro" id="IPR001356">
    <property type="entry name" value="HD"/>
</dbReference>
<dbReference type="SMART" id="SM00352">
    <property type="entry name" value="POU"/>
    <property type="match status" value="1"/>
</dbReference>
<evidence type="ECO:0000259" key="8">
    <source>
        <dbReference type="PROSITE" id="PS51179"/>
    </source>
</evidence>
<comment type="subcellular location">
    <subcellularLocation>
        <location evidence="1 5 6">Nucleus</location>
    </subcellularLocation>
</comment>
<gene>
    <name evidence="9" type="ORF">g.36917</name>
</gene>
<dbReference type="SUPFAM" id="SSF46689">
    <property type="entry name" value="Homeodomain-like"/>
    <property type="match status" value="1"/>
</dbReference>
<proteinExistence type="predicted"/>
<dbReference type="PANTHER" id="PTHR11636:SF5">
    <property type="entry name" value="POU DOMAIN MOTIF 3, ISOFORM F"/>
    <property type="match status" value="1"/>
</dbReference>
<reference evidence="9" key="1">
    <citation type="submission" date="2015-12" db="EMBL/GenBank/DDBJ databases">
        <title>De novo transcriptome assembly of four potential Pierce s Disease insect vectors from Arizona vineyards.</title>
        <authorList>
            <person name="Tassone E.E."/>
        </authorList>
    </citation>
    <scope>NUCLEOTIDE SEQUENCE</scope>
</reference>
<dbReference type="InterPro" id="IPR010982">
    <property type="entry name" value="Lambda_DNA-bd_dom_sf"/>
</dbReference>
<evidence type="ECO:0000256" key="5">
    <source>
        <dbReference type="PROSITE-ProRule" id="PRU00108"/>
    </source>
</evidence>
<sequence length="292" mass="33585">MISSFCQSQQQHCLMRQLNLVSSPGPNVYSQMYSSPYYGKAPPKLYSDGLYSNGEVKLSSSSDLNNINQSVAENSDLMYSTTDSEKEKSYQYDSKNNSLIKQHSPNLDVSPHQQTISPKYCKDEEEIDVKEIQKFAKAFKLKRISLGMTQAQVGGSLRFTNGSSFSQSTICRLEKLHITPRNAQKIKPILEKWINDKEGRRLNDYRNKNKQNNLVTCIETLKIKKKKRTLFTSEALKCLNIYFKKDNHPSGEMITNLSNELGYRREVIQIWFCNKRQALKNTQHMISNDKPS</sequence>
<dbReference type="GO" id="GO:0000978">
    <property type="term" value="F:RNA polymerase II cis-regulatory region sequence-specific DNA binding"/>
    <property type="evidence" value="ECO:0007669"/>
    <property type="project" value="TreeGrafter"/>
</dbReference>
<dbReference type="GO" id="GO:0000981">
    <property type="term" value="F:DNA-binding transcription factor activity, RNA polymerase II-specific"/>
    <property type="evidence" value="ECO:0007669"/>
    <property type="project" value="TreeGrafter"/>
</dbReference>
<keyword evidence="2 5" id="KW-0238">DNA-binding</keyword>